<dbReference type="GO" id="GO:0016491">
    <property type="term" value="F:oxidoreductase activity"/>
    <property type="evidence" value="ECO:0007669"/>
    <property type="project" value="UniProtKB-KW"/>
</dbReference>
<dbReference type="AlphaFoldDB" id="A0A3M9N793"/>
<feature type="domain" description="GFO/IDH/MocA-like oxidoreductase" evidence="4">
    <location>
        <begin position="132"/>
        <end position="248"/>
    </location>
</feature>
<dbReference type="InterPro" id="IPR050984">
    <property type="entry name" value="Gfo/Idh/MocA_domain"/>
</dbReference>
<dbReference type="OrthoDB" id="9815825at2"/>
<dbReference type="RefSeq" id="WP_123122170.1">
    <property type="nucleotide sequence ID" value="NZ_RJJR01000017.1"/>
</dbReference>
<accession>A0A3M9N793</accession>
<dbReference type="SUPFAM" id="SSF51735">
    <property type="entry name" value="NAD(P)-binding Rossmann-fold domains"/>
    <property type="match status" value="1"/>
</dbReference>
<dbReference type="EMBL" id="RJJR01000017">
    <property type="protein sequence ID" value="RNI33684.1"/>
    <property type="molecule type" value="Genomic_DNA"/>
</dbReference>
<proteinExistence type="inferred from homology"/>
<evidence type="ECO:0000256" key="2">
    <source>
        <dbReference type="ARBA" id="ARBA00023002"/>
    </source>
</evidence>
<sequence length="329" mass="37305">MNSFNWGIIGPGNIANDFANDLKLVSGEQKITAVLSNHAESANEFADMYNVPLRFTDINDFITKGNVAIAYIATPHPFHYEAIKACLQHQIAVLCEKPIVINYQQYEELRRLSIEKNTFLMEGMWIRFLPSFHKLMEFIAQKKIGELVSVKASMYYRAPDDEDNRYFDPAKGGGSLLDLGVYCVFLSTLLLGKPRQIKAVGRRTEKEIDEACAILLSYKHDRYAILESSLLKNKNKPAGIFGTEGIIRICDPWFEKSPGIEVELFNGYKENFPLAWEGHGLQFEIKEVIRCISSGKIESDLLPSGLTGEVLKIMDEIRAQINVTYDDYE</sequence>
<keyword evidence="6" id="KW-1185">Reference proteome</keyword>
<keyword evidence="2" id="KW-0560">Oxidoreductase</keyword>
<evidence type="ECO:0000313" key="5">
    <source>
        <dbReference type="EMBL" id="RNI33684.1"/>
    </source>
</evidence>
<dbReference type="GO" id="GO:0000166">
    <property type="term" value="F:nucleotide binding"/>
    <property type="evidence" value="ECO:0007669"/>
    <property type="project" value="InterPro"/>
</dbReference>
<dbReference type="InterPro" id="IPR000683">
    <property type="entry name" value="Gfo/Idh/MocA-like_OxRdtase_N"/>
</dbReference>
<evidence type="ECO:0000313" key="6">
    <source>
        <dbReference type="Proteomes" id="UP000267223"/>
    </source>
</evidence>
<dbReference type="InterPro" id="IPR036291">
    <property type="entry name" value="NAD(P)-bd_dom_sf"/>
</dbReference>
<dbReference type="SUPFAM" id="SSF55347">
    <property type="entry name" value="Glyceraldehyde-3-phosphate dehydrogenase-like, C-terminal domain"/>
    <property type="match status" value="1"/>
</dbReference>
<dbReference type="Gene3D" id="3.30.360.10">
    <property type="entry name" value="Dihydrodipicolinate Reductase, domain 2"/>
    <property type="match status" value="1"/>
</dbReference>
<comment type="caution">
    <text evidence="5">The sequence shown here is derived from an EMBL/GenBank/DDBJ whole genome shotgun (WGS) entry which is preliminary data.</text>
</comment>
<organism evidence="5 6">
    <name type="scientific">Hanamia caeni</name>
    <dbReference type="NCBI Taxonomy" id="2294116"/>
    <lineage>
        <taxon>Bacteria</taxon>
        <taxon>Pseudomonadati</taxon>
        <taxon>Bacteroidota</taxon>
        <taxon>Chitinophagia</taxon>
        <taxon>Chitinophagales</taxon>
        <taxon>Chitinophagaceae</taxon>
        <taxon>Hanamia</taxon>
    </lineage>
</organism>
<comment type="similarity">
    <text evidence="1">Belongs to the Gfo/Idh/MocA family.</text>
</comment>
<dbReference type="PANTHER" id="PTHR22604">
    <property type="entry name" value="OXIDOREDUCTASES"/>
    <property type="match status" value="1"/>
</dbReference>
<evidence type="ECO:0000256" key="1">
    <source>
        <dbReference type="ARBA" id="ARBA00010928"/>
    </source>
</evidence>
<protein>
    <submittedName>
        <fullName evidence="5">Gfo/Idh/MocA family oxidoreductase</fullName>
    </submittedName>
</protein>
<dbReference type="PANTHER" id="PTHR22604:SF105">
    <property type="entry name" value="TRANS-1,2-DIHYDROBENZENE-1,2-DIOL DEHYDROGENASE"/>
    <property type="match status" value="1"/>
</dbReference>
<dbReference type="InterPro" id="IPR055170">
    <property type="entry name" value="GFO_IDH_MocA-like_dom"/>
</dbReference>
<reference evidence="5 6" key="1">
    <citation type="submission" date="2018-11" db="EMBL/GenBank/DDBJ databases">
        <title>Draft genome sequence of Ferruginibacter sp. BO-59.</title>
        <authorList>
            <person name="Im W.T."/>
        </authorList>
    </citation>
    <scope>NUCLEOTIDE SEQUENCE [LARGE SCALE GENOMIC DNA]</scope>
    <source>
        <strain evidence="5 6">BO-59</strain>
    </source>
</reference>
<evidence type="ECO:0000259" key="4">
    <source>
        <dbReference type="Pfam" id="PF22725"/>
    </source>
</evidence>
<name>A0A3M9N793_9BACT</name>
<dbReference type="Pfam" id="PF01408">
    <property type="entry name" value="GFO_IDH_MocA"/>
    <property type="match status" value="1"/>
</dbReference>
<dbReference type="Proteomes" id="UP000267223">
    <property type="component" value="Unassembled WGS sequence"/>
</dbReference>
<dbReference type="Pfam" id="PF22725">
    <property type="entry name" value="GFO_IDH_MocA_C3"/>
    <property type="match status" value="1"/>
</dbReference>
<gene>
    <name evidence="5" type="ORF">EFY79_18180</name>
</gene>
<evidence type="ECO:0000259" key="3">
    <source>
        <dbReference type="Pfam" id="PF01408"/>
    </source>
</evidence>
<dbReference type="Gene3D" id="3.40.50.720">
    <property type="entry name" value="NAD(P)-binding Rossmann-like Domain"/>
    <property type="match status" value="1"/>
</dbReference>
<feature type="domain" description="Gfo/Idh/MocA-like oxidoreductase N-terminal" evidence="3">
    <location>
        <begin position="4"/>
        <end position="122"/>
    </location>
</feature>